<dbReference type="Proteomes" id="UP000028725">
    <property type="component" value="Unassembled WGS sequence"/>
</dbReference>
<keyword evidence="3 6" id="KW-1133">Transmembrane helix</keyword>
<dbReference type="InterPro" id="IPR050739">
    <property type="entry name" value="MFP"/>
</dbReference>
<dbReference type="Gene3D" id="1.10.287.470">
    <property type="entry name" value="Helix hairpin bin"/>
    <property type="match status" value="2"/>
</dbReference>
<organism evidence="7 8">
    <name type="scientific">Hyalangium minutum</name>
    <dbReference type="NCBI Taxonomy" id="394096"/>
    <lineage>
        <taxon>Bacteria</taxon>
        <taxon>Pseudomonadati</taxon>
        <taxon>Myxococcota</taxon>
        <taxon>Myxococcia</taxon>
        <taxon>Myxococcales</taxon>
        <taxon>Cystobacterineae</taxon>
        <taxon>Archangiaceae</taxon>
        <taxon>Hyalangium</taxon>
    </lineage>
</organism>
<dbReference type="AlphaFoldDB" id="A0A085WMG2"/>
<keyword evidence="8" id="KW-1185">Reference proteome</keyword>
<evidence type="ECO:0000256" key="5">
    <source>
        <dbReference type="SAM" id="Coils"/>
    </source>
</evidence>
<evidence type="ECO:0000256" key="4">
    <source>
        <dbReference type="ARBA" id="ARBA00023136"/>
    </source>
</evidence>
<dbReference type="RefSeq" id="WP_044187432.1">
    <property type="nucleotide sequence ID" value="NZ_JMCB01000005.1"/>
</dbReference>
<sequence>MAIPFSRSLLSLKADNQRPSLVALLVGVLILGGWLAWFLWSEVPVHELSAQARLEVSRDAYSIDAPVAGTVVALPLALSQEVSAGQVLVELDTAPARLKLQEARARRESLSQQLTALRAQLVSEETTLQNTRKATDASLEEARALLSQAETSARFAEGELRRTTGLLDGGFVAEAEHQRTTSETSQRQGAVEAQRRLVERLTWDARAKLSSQQAHMEDLRRQAALLEGEVQAQSAQVEQLDYELTLRTIRAPAAGRVAALAPLRTGMVVRQGDTLASVVPTGELKVIADFPPPAALGRIRPGQPAQVRLDGFPWVQYGSIQARVSSVASEARAGIVRVEFDVQPDSSSAIPRQHGLTGSVEVEVERTTPARLVLRAVGERLRGAGLQGTAP</sequence>
<feature type="transmembrane region" description="Helical" evidence="6">
    <location>
        <begin position="21"/>
        <end position="40"/>
    </location>
</feature>
<gene>
    <name evidence="7" type="ORF">DB31_6777</name>
</gene>
<reference evidence="7 8" key="1">
    <citation type="submission" date="2014-04" db="EMBL/GenBank/DDBJ databases">
        <title>Genome assembly of Hyalangium minutum DSM 14724.</title>
        <authorList>
            <person name="Sharma G."/>
            <person name="Subramanian S."/>
        </authorList>
    </citation>
    <scope>NUCLEOTIDE SEQUENCE [LARGE SCALE GENOMIC DNA]</scope>
    <source>
        <strain evidence="7 8">DSM 14724</strain>
    </source>
</reference>
<name>A0A085WMG2_9BACT</name>
<keyword evidence="2 6" id="KW-0812">Transmembrane</keyword>
<comment type="subcellular location">
    <subcellularLocation>
        <location evidence="1">Membrane</location>
        <topology evidence="1">Single-pass membrane protein</topology>
    </subcellularLocation>
</comment>
<dbReference type="PANTHER" id="PTHR30386:SF26">
    <property type="entry name" value="TRANSPORT PROTEIN COMB"/>
    <property type="match status" value="1"/>
</dbReference>
<dbReference type="GO" id="GO:0016020">
    <property type="term" value="C:membrane"/>
    <property type="evidence" value="ECO:0007669"/>
    <property type="project" value="UniProtKB-SubCell"/>
</dbReference>
<dbReference type="OrthoDB" id="5378500at2"/>
<dbReference type="Gene3D" id="2.40.50.100">
    <property type="match status" value="2"/>
</dbReference>
<feature type="coiled-coil region" evidence="5">
    <location>
        <begin position="100"/>
        <end position="159"/>
    </location>
</feature>
<evidence type="ECO:0000256" key="3">
    <source>
        <dbReference type="ARBA" id="ARBA00022989"/>
    </source>
</evidence>
<comment type="caution">
    <text evidence="7">The sequence shown here is derived from an EMBL/GenBank/DDBJ whole genome shotgun (WGS) entry which is preliminary data.</text>
</comment>
<feature type="coiled-coil region" evidence="5">
    <location>
        <begin position="209"/>
        <end position="236"/>
    </location>
</feature>
<evidence type="ECO:0000256" key="6">
    <source>
        <dbReference type="SAM" id="Phobius"/>
    </source>
</evidence>
<dbReference type="PRINTS" id="PR01490">
    <property type="entry name" value="RTXTOXIND"/>
</dbReference>
<evidence type="ECO:0000256" key="1">
    <source>
        <dbReference type="ARBA" id="ARBA00004167"/>
    </source>
</evidence>
<dbReference type="STRING" id="394096.DB31_6777"/>
<evidence type="ECO:0000256" key="2">
    <source>
        <dbReference type="ARBA" id="ARBA00022692"/>
    </source>
</evidence>
<evidence type="ECO:0000313" key="7">
    <source>
        <dbReference type="EMBL" id="KFE68875.1"/>
    </source>
</evidence>
<keyword evidence="5" id="KW-0175">Coiled coil</keyword>
<evidence type="ECO:0000313" key="8">
    <source>
        <dbReference type="Proteomes" id="UP000028725"/>
    </source>
</evidence>
<dbReference type="SUPFAM" id="SSF111369">
    <property type="entry name" value="HlyD-like secretion proteins"/>
    <property type="match status" value="1"/>
</dbReference>
<dbReference type="EMBL" id="JMCB01000005">
    <property type="protein sequence ID" value="KFE68875.1"/>
    <property type="molecule type" value="Genomic_DNA"/>
</dbReference>
<keyword evidence="4 6" id="KW-0472">Membrane</keyword>
<proteinExistence type="predicted"/>
<accession>A0A085WMG2</accession>
<protein>
    <submittedName>
        <fullName evidence="7">Membrane fusion component of tripartite multidrug resistance system</fullName>
    </submittedName>
</protein>
<dbReference type="PANTHER" id="PTHR30386">
    <property type="entry name" value="MEMBRANE FUSION SUBUNIT OF EMRAB-TOLC MULTIDRUG EFFLUX PUMP"/>
    <property type="match status" value="1"/>
</dbReference>
<dbReference type="Gene3D" id="2.40.30.170">
    <property type="match status" value="1"/>
</dbReference>